<dbReference type="NCBIfam" id="NF040941">
    <property type="entry name" value="GGGWT_bact"/>
    <property type="match status" value="1"/>
</dbReference>
<evidence type="ECO:0000259" key="6">
    <source>
        <dbReference type="Pfam" id="PF00147"/>
    </source>
</evidence>
<evidence type="ECO:0000313" key="8">
    <source>
        <dbReference type="Proteomes" id="UP000008144"/>
    </source>
</evidence>
<sequence length="303" mass="33944">EVGYNLCLNSIPYHAIATATNKWDSQQYLEFNSSCNDLRGIEHKDKVYMITDSDGLGYPVYCDMTTNGGGWTLVASIHENDINGKCTTGDRWSSEHGNSAEHPHGDGNWENNNTFGDVTHAASDDYKNAAYFQLNGSDVMIWHVPNNTLLQRYKSSSYFRYRTNNGFLSKQGGNLQTLFQKFPLKDNKYPKGDNGPSSSVVFDKGSKKNTCNFGTSTQGEVEPGYIQFRTINYEQSAFALCLGVKYRTNNYNTEHACVGGTSYHDGPSDTNLYCGDYSALEFPISGWNATQQLKTSVFMVFYR</sequence>
<reference evidence="7" key="3">
    <citation type="submission" date="2025-08" db="UniProtKB">
        <authorList>
            <consortium name="Ensembl"/>
        </authorList>
    </citation>
    <scope>IDENTIFICATION</scope>
</reference>
<dbReference type="InterPro" id="IPR014716">
    <property type="entry name" value="Fibrinogen_a/b/g_C_1"/>
</dbReference>
<feature type="domain" description="Fibrinogen C-terminal" evidence="6">
    <location>
        <begin position="43"/>
        <end position="81"/>
    </location>
</feature>
<keyword evidence="4" id="KW-1015">Disulfide bond</keyword>
<dbReference type="InParanoid" id="F6X6I9"/>
<keyword evidence="8" id="KW-1185">Reference proteome</keyword>
<organism evidence="7 8">
    <name type="scientific">Ciona intestinalis</name>
    <name type="common">Transparent sea squirt</name>
    <name type="synonym">Ascidia intestinalis</name>
    <dbReference type="NCBI Taxonomy" id="7719"/>
    <lineage>
        <taxon>Eukaryota</taxon>
        <taxon>Metazoa</taxon>
        <taxon>Chordata</taxon>
        <taxon>Tunicata</taxon>
        <taxon>Ascidiacea</taxon>
        <taxon>Phlebobranchia</taxon>
        <taxon>Cionidae</taxon>
        <taxon>Ciona</taxon>
    </lineage>
</organism>
<reference evidence="8" key="1">
    <citation type="journal article" date="2002" name="Science">
        <title>The draft genome of Ciona intestinalis: insights into chordate and vertebrate origins.</title>
        <authorList>
            <person name="Dehal P."/>
            <person name="Satou Y."/>
            <person name="Campbell R.K."/>
            <person name="Chapman J."/>
            <person name="Degnan B."/>
            <person name="De Tomaso A."/>
            <person name="Davidson B."/>
            <person name="Di Gregorio A."/>
            <person name="Gelpke M."/>
            <person name="Goodstein D.M."/>
            <person name="Harafuji N."/>
            <person name="Hastings K.E."/>
            <person name="Ho I."/>
            <person name="Hotta K."/>
            <person name="Huang W."/>
            <person name="Kawashima T."/>
            <person name="Lemaire P."/>
            <person name="Martinez D."/>
            <person name="Meinertzhagen I.A."/>
            <person name="Necula S."/>
            <person name="Nonaka M."/>
            <person name="Putnam N."/>
            <person name="Rash S."/>
            <person name="Saiga H."/>
            <person name="Satake M."/>
            <person name="Terry A."/>
            <person name="Yamada L."/>
            <person name="Wang H.G."/>
            <person name="Awazu S."/>
            <person name="Azumi K."/>
            <person name="Boore J."/>
            <person name="Branno M."/>
            <person name="Chin-Bow S."/>
            <person name="DeSantis R."/>
            <person name="Doyle S."/>
            <person name="Francino P."/>
            <person name="Keys D.N."/>
            <person name="Haga S."/>
            <person name="Hayashi H."/>
            <person name="Hino K."/>
            <person name="Imai K.S."/>
            <person name="Inaba K."/>
            <person name="Kano S."/>
            <person name="Kobayashi K."/>
            <person name="Kobayashi M."/>
            <person name="Lee B.I."/>
            <person name="Makabe K.W."/>
            <person name="Manohar C."/>
            <person name="Matassi G."/>
            <person name="Medina M."/>
            <person name="Mochizuki Y."/>
            <person name="Mount S."/>
            <person name="Morishita T."/>
            <person name="Miura S."/>
            <person name="Nakayama A."/>
            <person name="Nishizaka S."/>
            <person name="Nomoto H."/>
            <person name="Ohta F."/>
            <person name="Oishi K."/>
            <person name="Rigoutsos I."/>
            <person name="Sano M."/>
            <person name="Sasaki A."/>
            <person name="Sasakura Y."/>
            <person name="Shoguchi E."/>
            <person name="Shin-i T."/>
            <person name="Spagnuolo A."/>
            <person name="Stainier D."/>
            <person name="Suzuki M.M."/>
            <person name="Tassy O."/>
            <person name="Takatori N."/>
            <person name="Tokuoka M."/>
            <person name="Yagi K."/>
            <person name="Yoshizaki F."/>
            <person name="Wada S."/>
            <person name="Zhang C."/>
            <person name="Hyatt P.D."/>
            <person name="Larimer F."/>
            <person name="Detter C."/>
            <person name="Doggett N."/>
            <person name="Glavina T."/>
            <person name="Hawkins T."/>
            <person name="Richardson P."/>
            <person name="Lucas S."/>
            <person name="Kohara Y."/>
            <person name="Levine M."/>
            <person name="Satoh N."/>
            <person name="Rokhsar D.S."/>
        </authorList>
    </citation>
    <scope>NUCLEOTIDE SEQUENCE [LARGE SCALE GENOMIC DNA]</scope>
</reference>
<accession>F6X6I9</accession>
<dbReference type="Ensembl" id="ENSCINT00000023036.2">
    <property type="protein sequence ID" value="ENSCINP00000022790.2"/>
    <property type="gene ID" value="ENSCING00000012104.2"/>
</dbReference>
<feature type="compositionally biased region" description="Basic and acidic residues" evidence="5">
    <location>
        <begin position="92"/>
        <end position="107"/>
    </location>
</feature>
<dbReference type="GO" id="GO:0046872">
    <property type="term" value="F:metal ion binding"/>
    <property type="evidence" value="ECO:0007669"/>
    <property type="project" value="UniProtKB-KW"/>
</dbReference>
<dbReference type="SUPFAM" id="SSF56496">
    <property type="entry name" value="Fibrinogen C-terminal domain-like"/>
    <property type="match status" value="1"/>
</dbReference>
<evidence type="ECO:0000313" key="7">
    <source>
        <dbReference type="Ensembl" id="ENSCINP00000022790.2"/>
    </source>
</evidence>
<reference evidence="7" key="2">
    <citation type="journal article" date="2008" name="Genome Biol.">
        <title>Improved genome assembly and evidence-based global gene model set for the chordate Ciona intestinalis: new insight into intron and operon populations.</title>
        <authorList>
            <person name="Satou Y."/>
            <person name="Mineta K."/>
            <person name="Ogasawara M."/>
            <person name="Sasakura Y."/>
            <person name="Shoguchi E."/>
            <person name="Ueno K."/>
            <person name="Yamada L."/>
            <person name="Matsumoto J."/>
            <person name="Wasserscheid J."/>
            <person name="Dewar K."/>
            <person name="Wiley G.B."/>
            <person name="Macmil S.L."/>
            <person name="Roe B.A."/>
            <person name="Zeller R.W."/>
            <person name="Hastings K.E."/>
            <person name="Lemaire P."/>
            <person name="Lindquist E."/>
            <person name="Endo T."/>
            <person name="Hotta K."/>
            <person name="Inaba K."/>
        </authorList>
    </citation>
    <scope>NUCLEOTIDE SEQUENCE [LARGE SCALE GENOMIC DNA]</scope>
    <source>
        <strain evidence="7">wild type</strain>
    </source>
</reference>
<evidence type="ECO:0000256" key="1">
    <source>
        <dbReference type="ARBA" id="ARBA00022723"/>
    </source>
</evidence>
<evidence type="ECO:0000256" key="5">
    <source>
        <dbReference type="SAM" id="MobiDB-lite"/>
    </source>
</evidence>
<dbReference type="EMBL" id="EAAA01002226">
    <property type="status" value="NOT_ANNOTATED_CDS"/>
    <property type="molecule type" value="Genomic_DNA"/>
</dbReference>
<protein>
    <recommendedName>
        <fullName evidence="6">Fibrinogen C-terminal domain-containing protein</fullName>
    </recommendedName>
</protein>
<dbReference type="AlphaFoldDB" id="F6X6I9"/>
<dbReference type="GO" id="GO:0070492">
    <property type="term" value="F:oligosaccharide binding"/>
    <property type="evidence" value="ECO:0000318"/>
    <property type="project" value="GO_Central"/>
</dbReference>
<reference evidence="7" key="4">
    <citation type="submission" date="2025-09" db="UniProtKB">
        <authorList>
            <consortium name="Ensembl"/>
        </authorList>
    </citation>
    <scope>IDENTIFICATION</scope>
</reference>
<dbReference type="HOGENOM" id="CLU_066147_0_0_1"/>
<feature type="region of interest" description="Disordered" evidence="5">
    <location>
        <begin position="88"/>
        <end position="111"/>
    </location>
</feature>
<evidence type="ECO:0000256" key="4">
    <source>
        <dbReference type="ARBA" id="ARBA00023157"/>
    </source>
</evidence>
<dbReference type="GO" id="GO:0005615">
    <property type="term" value="C:extracellular space"/>
    <property type="evidence" value="ECO:0000318"/>
    <property type="project" value="GO_Central"/>
</dbReference>
<dbReference type="Gene3D" id="3.90.215.10">
    <property type="entry name" value="Gamma Fibrinogen, chain A, domain 1"/>
    <property type="match status" value="1"/>
</dbReference>
<dbReference type="PANTHER" id="PTHR16146:SF46">
    <property type="entry name" value="INTELECTIN-1A-RELATED"/>
    <property type="match status" value="1"/>
</dbReference>
<dbReference type="Proteomes" id="UP000008144">
    <property type="component" value="Chromosome 5"/>
</dbReference>
<keyword evidence="1" id="KW-0479">Metal-binding</keyword>
<keyword evidence="2" id="KW-0430">Lectin</keyword>
<dbReference type="Pfam" id="PF00147">
    <property type="entry name" value="Fibrinogen_C"/>
    <property type="match status" value="1"/>
</dbReference>
<name>F6X6I9_CIOIN</name>
<evidence type="ECO:0000256" key="2">
    <source>
        <dbReference type="ARBA" id="ARBA00022734"/>
    </source>
</evidence>
<dbReference type="GeneTree" id="ENSGT00940000163443"/>
<proteinExistence type="predicted"/>
<dbReference type="OMA" id="NYVASSC"/>
<keyword evidence="3" id="KW-0106">Calcium</keyword>
<dbReference type="PANTHER" id="PTHR16146">
    <property type="entry name" value="INTELECTIN"/>
    <property type="match status" value="1"/>
</dbReference>
<dbReference type="InterPro" id="IPR036056">
    <property type="entry name" value="Fibrinogen-like_C"/>
</dbReference>
<dbReference type="InterPro" id="IPR002181">
    <property type="entry name" value="Fibrinogen_a/b/g_C_dom"/>
</dbReference>
<evidence type="ECO:0000256" key="3">
    <source>
        <dbReference type="ARBA" id="ARBA00022837"/>
    </source>
</evidence>